<organism evidence="8 9">
    <name type="scientific">Streptococcus ovuberis</name>
    <dbReference type="NCBI Taxonomy" id="1936207"/>
    <lineage>
        <taxon>Bacteria</taxon>
        <taxon>Bacillati</taxon>
        <taxon>Bacillota</taxon>
        <taxon>Bacilli</taxon>
        <taxon>Lactobacillales</taxon>
        <taxon>Streptococcaceae</taxon>
        <taxon>Streptococcus</taxon>
    </lineage>
</organism>
<keyword evidence="9" id="KW-1185">Reference proteome</keyword>
<accession>A0A7X6N034</accession>
<dbReference type="InterPro" id="IPR020084">
    <property type="entry name" value="NUDIX_hydrolase_CS"/>
</dbReference>
<evidence type="ECO:0000313" key="8">
    <source>
        <dbReference type="EMBL" id="NKZ20978.1"/>
    </source>
</evidence>
<dbReference type="SUPFAM" id="SSF55811">
    <property type="entry name" value="Nudix"/>
    <property type="match status" value="1"/>
</dbReference>
<dbReference type="Proteomes" id="UP000522720">
    <property type="component" value="Unassembled WGS sequence"/>
</dbReference>
<comment type="caution">
    <text evidence="8">The sequence shown here is derived from an EMBL/GenBank/DDBJ whole genome shotgun (WGS) entry which is preliminary data.</text>
</comment>
<evidence type="ECO:0000313" key="9">
    <source>
        <dbReference type="Proteomes" id="UP000522720"/>
    </source>
</evidence>
<keyword evidence="6" id="KW-0464">Manganese</keyword>
<evidence type="ECO:0000256" key="1">
    <source>
        <dbReference type="ARBA" id="ARBA00001936"/>
    </source>
</evidence>
<evidence type="ECO:0000256" key="4">
    <source>
        <dbReference type="ARBA" id="ARBA00022801"/>
    </source>
</evidence>
<dbReference type="GO" id="GO:0046872">
    <property type="term" value="F:metal ion binding"/>
    <property type="evidence" value="ECO:0007669"/>
    <property type="project" value="UniProtKB-KW"/>
</dbReference>
<comment type="cofactor">
    <cofactor evidence="1">
        <name>Mn(2+)</name>
        <dbReference type="ChEBI" id="CHEBI:29035"/>
    </cofactor>
</comment>
<dbReference type="AlphaFoldDB" id="A0A7X6N034"/>
<name>A0A7X6N034_9STRE</name>
<dbReference type="Pfam" id="PF00293">
    <property type="entry name" value="NUDIX"/>
    <property type="match status" value="1"/>
</dbReference>
<evidence type="ECO:0000256" key="2">
    <source>
        <dbReference type="ARBA" id="ARBA00001946"/>
    </source>
</evidence>
<dbReference type="PANTHER" id="PTHR12992">
    <property type="entry name" value="NUDIX HYDROLASE"/>
    <property type="match status" value="1"/>
</dbReference>
<dbReference type="EMBL" id="JAAXPR010000018">
    <property type="protein sequence ID" value="NKZ20978.1"/>
    <property type="molecule type" value="Genomic_DNA"/>
</dbReference>
<dbReference type="InterPro" id="IPR000086">
    <property type="entry name" value="NUDIX_hydrolase_dom"/>
</dbReference>
<dbReference type="Gene3D" id="3.90.79.10">
    <property type="entry name" value="Nucleoside Triphosphate Pyrophosphohydrolase"/>
    <property type="match status" value="1"/>
</dbReference>
<keyword evidence="5" id="KW-0460">Magnesium</keyword>
<evidence type="ECO:0000256" key="5">
    <source>
        <dbReference type="ARBA" id="ARBA00022842"/>
    </source>
</evidence>
<dbReference type="InterPro" id="IPR015797">
    <property type="entry name" value="NUDIX_hydrolase-like_dom_sf"/>
</dbReference>
<feature type="domain" description="Nudix hydrolase" evidence="7">
    <location>
        <begin position="29"/>
        <end position="164"/>
    </location>
</feature>
<keyword evidence="4" id="KW-0378">Hydrolase</keyword>
<dbReference type="PROSITE" id="PS51462">
    <property type="entry name" value="NUDIX"/>
    <property type="match status" value="1"/>
</dbReference>
<gene>
    <name evidence="8" type="ORF">HF992_09080</name>
</gene>
<dbReference type="CDD" id="cd03426">
    <property type="entry name" value="NUDIX_CoAse_Nudt7"/>
    <property type="match status" value="1"/>
</dbReference>
<evidence type="ECO:0000259" key="7">
    <source>
        <dbReference type="PROSITE" id="PS51462"/>
    </source>
</evidence>
<sequence length="219" mass="25166">MKKIVMTRKTYMHALEPIKSLLNTYQPKPIHQKTSYAVLLPLIKMDNHYHVLYQIRAQHISQPGEVAFPGGKVEAGESLKAAAIRETAEELNIASDQIQILGEIDFLVSGSRTVHCFVGEILIEDWQAITPNEEVERLFTLPLDMLLEDDPVYYSLTSTLTANGDFPFERITNGMGYPFKDFHRTIPFYDKLDENLWGMTALFTHRFVEMIRSGKKYPR</sequence>
<reference evidence="8 9" key="1">
    <citation type="submission" date="2020-04" db="EMBL/GenBank/DDBJ databases">
        <title>MicrobeNet Type strains.</title>
        <authorList>
            <person name="Nicholson A.C."/>
        </authorList>
    </citation>
    <scope>NUCLEOTIDE SEQUENCE [LARGE SCALE GENOMIC DNA]</scope>
    <source>
        <strain evidence="8 9">CCUG 69612</strain>
    </source>
</reference>
<evidence type="ECO:0000256" key="3">
    <source>
        <dbReference type="ARBA" id="ARBA00022723"/>
    </source>
</evidence>
<protein>
    <submittedName>
        <fullName evidence="8">CoA pyrophosphatase</fullName>
    </submittedName>
</protein>
<dbReference type="PANTHER" id="PTHR12992:SF11">
    <property type="entry name" value="MITOCHONDRIAL COENZYME A DIPHOSPHATASE NUDT8"/>
    <property type="match status" value="1"/>
</dbReference>
<keyword evidence="3" id="KW-0479">Metal-binding</keyword>
<dbReference type="PROSITE" id="PS00893">
    <property type="entry name" value="NUDIX_BOX"/>
    <property type="match status" value="1"/>
</dbReference>
<evidence type="ECO:0000256" key="6">
    <source>
        <dbReference type="ARBA" id="ARBA00023211"/>
    </source>
</evidence>
<comment type="cofactor">
    <cofactor evidence="2">
        <name>Mg(2+)</name>
        <dbReference type="ChEBI" id="CHEBI:18420"/>
    </cofactor>
</comment>
<proteinExistence type="predicted"/>
<dbReference type="GO" id="GO:0010945">
    <property type="term" value="F:coenzyme A diphosphatase activity"/>
    <property type="evidence" value="ECO:0007669"/>
    <property type="project" value="InterPro"/>
</dbReference>
<dbReference type="InterPro" id="IPR045121">
    <property type="entry name" value="CoAse"/>
</dbReference>